<feature type="transmembrane region" description="Helical" evidence="8">
    <location>
        <begin position="193"/>
        <end position="218"/>
    </location>
</feature>
<comment type="caution">
    <text evidence="9">The sequence shown here is derived from an EMBL/GenBank/DDBJ whole genome shotgun (WGS) entry which is preliminary data.</text>
</comment>
<evidence type="ECO:0000313" key="10">
    <source>
        <dbReference type="Proteomes" id="UP000809829"/>
    </source>
</evidence>
<organism evidence="9 10">
    <name type="scientific">Priestia iocasae</name>
    <dbReference type="NCBI Taxonomy" id="2291674"/>
    <lineage>
        <taxon>Bacteria</taxon>
        <taxon>Bacillati</taxon>
        <taxon>Bacillota</taxon>
        <taxon>Bacilli</taxon>
        <taxon>Bacillales</taxon>
        <taxon>Bacillaceae</taxon>
        <taxon>Priestia</taxon>
    </lineage>
</organism>
<comment type="function">
    <text evidence="8">Uptake of L-lactate across the membrane. Can also transport D-lactate and glycolate.</text>
</comment>
<dbReference type="PANTHER" id="PTHR30003:SF0">
    <property type="entry name" value="GLYCOLATE PERMEASE GLCA-RELATED"/>
    <property type="match status" value="1"/>
</dbReference>
<keyword evidence="6 8" id="KW-1133">Transmembrane helix</keyword>
<feature type="transmembrane region" description="Helical" evidence="8">
    <location>
        <begin position="443"/>
        <end position="465"/>
    </location>
</feature>
<reference evidence="9 10" key="1">
    <citation type="submission" date="2021-01" db="EMBL/GenBank/DDBJ databases">
        <title>Genomic Encyclopedia of Type Strains, Phase IV (KMG-IV): sequencing the most valuable type-strain genomes for metagenomic binning, comparative biology and taxonomic classification.</title>
        <authorList>
            <person name="Goeker M."/>
        </authorList>
    </citation>
    <scope>NUCLEOTIDE SEQUENCE [LARGE SCALE GENOMIC DNA]</scope>
    <source>
        <strain evidence="9 10">DSM 104297</strain>
    </source>
</reference>
<feature type="transmembrane region" description="Helical" evidence="8">
    <location>
        <begin position="129"/>
        <end position="149"/>
    </location>
</feature>
<keyword evidence="3 8" id="KW-0813">Transport</keyword>
<proteinExistence type="inferred from homology"/>
<evidence type="ECO:0000313" key="9">
    <source>
        <dbReference type="EMBL" id="MBM7704779.1"/>
    </source>
</evidence>
<protein>
    <recommendedName>
        <fullName evidence="8">L-lactate permease</fullName>
    </recommendedName>
</protein>
<feature type="transmembrane region" description="Helical" evidence="8">
    <location>
        <begin position="239"/>
        <end position="259"/>
    </location>
</feature>
<dbReference type="EMBL" id="JAFBFC010000008">
    <property type="protein sequence ID" value="MBM7704779.1"/>
    <property type="molecule type" value="Genomic_DNA"/>
</dbReference>
<sequence length="592" mass="61942">MSTGILALLAIIPILAVFVFLVVLRWPANRAMPVALIVTAIMSYFVWQVPVNQIAAASLKGIITALEVGVIVFGAILLLNMLKESGAVHTIRHGFESITPDRRIQAIIICWLFGAFLEGAAGWGSPAAIVGPLLVAIGFPAMAAVMVALIIQSTPVSFGAVGTPILIGVNTGLKDSPLVNEHISTLGVGYEAYLNQIGGQVAIVHGIVGVFIPLFLAAMLTKFFGKNKSFREGLGVWKFAIFAGLAMTIPYALVANFLGPEFPSLVGGLVGLAIIIPAAQKGFLMPKTTWNFEDKSKWDADWVGTLQVSDEKPKRSISMAMAWLPYVLVALLLVATRVQFLPFAGWLQSVVITLENVFGTEMIIASKPLNIPGVVFILVAGIVFFLHKMNAKEAVNAVKDSSKTVFSAMAALMFAVPMVQIFINSGVNDAGYMSMPLVLAEGISSAFGGNWPLVAPTVGAIGAFVAGSNTISNMMFALFQFGVADNIGVTPGMVVALQAVGGAAGNMICVHNVVAASAAAGLIGKEGNLIRKTLIPMTFYVVFAGGIGYVALNGIGFNAGTIVLAIVISGIIAAIIAGNKADAKPGTEKKVA</sequence>
<evidence type="ECO:0000256" key="1">
    <source>
        <dbReference type="ARBA" id="ARBA00004651"/>
    </source>
</evidence>
<feature type="transmembrane region" description="Helical" evidence="8">
    <location>
        <begin position="369"/>
        <end position="386"/>
    </location>
</feature>
<evidence type="ECO:0000256" key="5">
    <source>
        <dbReference type="ARBA" id="ARBA00022692"/>
    </source>
</evidence>
<keyword evidence="7 8" id="KW-0472">Membrane</keyword>
<feature type="transmembrane region" description="Helical" evidence="8">
    <location>
        <begin position="31"/>
        <end position="49"/>
    </location>
</feature>
<dbReference type="RefSeq" id="WP_205188774.1">
    <property type="nucleotide sequence ID" value="NZ_JAFBFC010000008.1"/>
</dbReference>
<feature type="transmembrane region" description="Helical" evidence="8">
    <location>
        <begin position="558"/>
        <end position="577"/>
    </location>
</feature>
<feature type="transmembrane region" description="Helical" evidence="8">
    <location>
        <begin position="265"/>
        <end position="284"/>
    </location>
</feature>
<keyword evidence="10" id="KW-1185">Reference proteome</keyword>
<evidence type="ECO:0000256" key="8">
    <source>
        <dbReference type="RuleBase" id="RU365092"/>
    </source>
</evidence>
<evidence type="ECO:0000256" key="2">
    <source>
        <dbReference type="ARBA" id="ARBA00010100"/>
    </source>
</evidence>
<comment type="caution">
    <text evidence="8">Lacks conserved residue(s) required for the propagation of feature annotation.</text>
</comment>
<dbReference type="Pfam" id="PF02652">
    <property type="entry name" value="Lactate_perm"/>
    <property type="match status" value="1"/>
</dbReference>
<evidence type="ECO:0000256" key="6">
    <source>
        <dbReference type="ARBA" id="ARBA00022989"/>
    </source>
</evidence>
<evidence type="ECO:0000256" key="4">
    <source>
        <dbReference type="ARBA" id="ARBA00022475"/>
    </source>
</evidence>
<feature type="transmembrane region" description="Helical" evidence="8">
    <location>
        <begin position="503"/>
        <end position="522"/>
    </location>
</feature>
<feature type="transmembrane region" description="Helical" evidence="8">
    <location>
        <begin position="323"/>
        <end position="349"/>
    </location>
</feature>
<dbReference type="NCBIfam" id="TIGR00795">
    <property type="entry name" value="lctP"/>
    <property type="match status" value="1"/>
</dbReference>
<dbReference type="InterPro" id="IPR003804">
    <property type="entry name" value="Lactate_perm"/>
</dbReference>
<keyword evidence="5 8" id="KW-0812">Transmembrane</keyword>
<evidence type="ECO:0000256" key="3">
    <source>
        <dbReference type="ARBA" id="ARBA00022448"/>
    </source>
</evidence>
<feature type="transmembrane region" description="Helical" evidence="8">
    <location>
        <begin position="406"/>
        <end position="423"/>
    </location>
</feature>
<gene>
    <name evidence="9" type="ORF">JOC83_003638</name>
</gene>
<evidence type="ECO:0000256" key="7">
    <source>
        <dbReference type="ARBA" id="ARBA00023136"/>
    </source>
</evidence>
<feature type="transmembrane region" description="Helical" evidence="8">
    <location>
        <begin position="156"/>
        <end position="173"/>
    </location>
</feature>
<comment type="similarity">
    <text evidence="2 8">Belongs to the lactate permease family.</text>
</comment>
<feature type="transmembrane region" description="Helical" evidence="8">
    <location>
        <begin position="61"/>
        <end position="82"/>
    </location>
</feature>
<comment type="subcellular location">
    <subcellularLocation>
        <location evidence="1 8">Cell membrane</location>
        <topology evidence="1 8">Multi-pass membrane protein</topology>
    </subcellularLocation>
</comment>
<accession>A0ABS2R214</accession>
<name>A0ABS2R214_9BACI</name>
<keyword evidence="4 8" id="KW-1003">Cell membrane</keyword>
<feature type="transmembrane region" description="Helical" evidence="8">
    <location>
        <begin position="534"/>
        <end position="552"/>
    </location>
</feature>
<feature type="transmembrane region" description="Helical" evidence="8">
    <location>
        <begin position="103"/>
        <end position="123"/>
    </location>
</feature>
<dbReference type="PANTHER" id="PTHR30003">
    <property type="entry name" value="L-LACTATE PERMEASE"/>
    <property type="match status" value="1"/>
</dbReference>
<dbReference type="Proteomes" id="UP000809829">
    <property type="component" value="Unassembled WGS sequence"/>
</dbReference>
<feature type="transmembrane region" description="Helical" evidence="8">
    <location>
        <begin position="6"/>
        <end position="24"/>
    </location>
</feature>